<organism evidence="1 2">
    <name type="scientific">Periplaneta americana</name>
    <name type="common">American cockroach</name>
    <name type="synonym">Blatta americana</name>
    <dbReference type="NCBI Taxonomy" id="6978"/>
    <lineage>
        <taxon>Eukaryota</taxon>
        <taxon>Metazoa</taxon>
        <taxon>Ecdysozoa</taxon>
        <taxon>Arthropoda</taxon>
        <taxon>Hexapoda</taxon>
        <taxon>Insecta</taxon>
        <taxon>Pterygota</taxon>
        <taxon>Neoptera</taxon>
        <taxon>Polyneoptera</taxon>
        <taxon>Dictyoptera</taxon>
        <taxon>Blattodea</taxon>
        <taxon>Blattoidea</taxon>
        <taxon>Blattidae</taxon>
        <taxon>Blattinae</taxon>
        <taxon>Periplaneta</taxon>
    </lineage>
</organism>
<evidence type="ECO:0000313" key="2">
    <source>
        <dbReference type="Proteomes" id="UP001148838"/>
    </source>
</evidence>
<dbReference type="EMBL" id="JAJSOF020000033">
    <property type="protein sequence ID" value="KAJ4429530.1"/>
    <property type="molecule type" value="Genomic_DNA"/>
</dbReference>
<sequence length="205" mass="22515">MAGLCKGGNEPPGSLKAIKLFAGEMSPRSSTESYLAFAHIGLRENPGKKPQPGNFPSPGIESGPPGFAARRANHYSTGVDYCCLVNCSKTGLNLTSDTKKAPLLRQLGQEIIGRTHRHDTTVHDVIRLLIPALYKNQSDSLMAADGDCHQLCKLMAPVRDRWSINDAIGDIRNTVGYDGRDWINLAQDRDRWRAYVRAAMDLQVP</sequence>
<evidence type="ECO:0000313" key="1">
    <source>
        <dbReference type="EMBL" id="KAJ4429530.1"/>
    </source>
</evidence>
<keyword evidence="2" id="KW-1185">Reference proteome</keyword>
<gene>
    <name evidence="1" type="ORF">ANN_21699</name>
</gene>
<proteinExistence type="predicted"/>
<protein>
    <submittedName>
        <fullName evidence="1">Uncharacterized protein</fullName>
    </submittedName>
</protein>
<name>A0ABQ8S6N4_PERAM</name>
<accession>A0ABQ8S6N4</accession>
<comment type="caution">
    <text evidence="1">The sequence shown here is derived from an EMBL/GenBank/DDBJ whole genome shotgun (WGS) entry which is preliminary data.</text>
</comment>
<dbReference type="Proteomes" id="UP001148838">
    <property type="component" value="Unassembled WGS sequence"/>
</dbReference>
<reference evidence="1 2" key="1">
    <citation type="journal article" date="2022" name="Allergy">
        <title>Genome assembly and annotation of Periplaneta americana reveal a comprehensive cockroach allergen profile.</title>
        <authorList>
            <person name="Wang L."/>
            <person name="Xiong Q."/>
            <person name="Saelim N."/>
            <person name="Wang L."/>
            <person name="Nong W."/>
            <person name="Wan A.T."/>
            <person name="Shi M."/>
            <person name="Liu X."/>
            <person name="Cao Q."/>
            <person name="Hui J.H.L."/>
            <person name="Sookrung N."/>
            <person name="Leung T.F."/>
            <person name="Tungtrongchitr A."/>
            <person name="Tsui S.K.W."/>
        </authorList>
    </citation>
    <scope>NUCLEOTIDE SEQUENCE [LARGE SCALE GENOMIC DNA]</scope>
    <source>
        <strain evidence="1">PWHHKU_190912</strain>
    </source>
</reference>